<evidence type="ECO:0000259" key="1">
    <source>
        <dbReference type="Pfam" id="PF11707"/>
    </source>
</evidence>
<feature type="domain" description="URB1 central HEAT repeat" evidence="3">
    <location>
        <begin position="635"/>
        <end position="817"/>
    </location>
</feature>
<dbReference type="InterPro" id="IPR021714">
    <property type="entry name" value="URB1_N"/>
</dbReference>
<dbReference type="Proteomes" id="UP000749309">
    <property type="component" value="Unassembled WGS sequence"/>
</dbReference>
<gene>
    <name evidence="4" type="ORF">GY632_1617</name>
</gene>
<name>A0A9P5D0J0_9EURO</name>
<feature type="domain" description="URB1 C-terminal" evidence="2">
    <location>
        <begin position="881"/>
        <end position="1075"/>
    </location>
</feature>
<protein>
    <submittedName>
        <fullName evidence="4">Ribosome biogenesis protein Urb1</fullName>
    </submittedName>
</protein>
<dbReference type="InterPro" id="IPR059018">
    <property type="entry name" value="HEAT_URB1"/>
</dbReference>
<dbReference type="PANTHER" id="PTHR13500">
    <property type="entry name" value="NUCLEOLAR PRERIBOSOMAL-ASSOCIATED PROTEIN 1"/>
    <property type="match status" value="1"/>
</dbReference>
<dbReference type="GO" id="GO:0000463">
    <property type="term" value="P:maturation of LSU-rRNA from tricistronic rRNA transcript (SSU-rRNA, 5.8S rRNA, LSU-rRNA)"/>
    <property type="evidence" value="ECO:0007669"/>
    <property type="project" value="TreeGrafter"/>
</dbReference>
<dbReference type="Pfam" id="PF16201">
    <property type="entry name" value="NopRA1"/>
    <property type="match status" value="1"/>
</dbReference>
<comment type="caution">
    <text evidence="4">The sequence shown here is derived from an EMBL/GenBank/DDBJ whole genome shotgun (WGS) entry which is preliminary data.</text>
</comment>
<evidence type="ECO:0000313" key="4">
    <source>
        <dbReference type="EMBL" id="KAF3898787.1"/>
    </source>
</evidence>
<dbReference type="GO" id="GO:0005730">
    <property type="term" value="C:nucleolus"/>
    <property type="evidence" value="ECO:0007669"/>
    <property type="project" value="TreeGrafter"/>
</dbReference>
<proteinExistence type="predicted"/>
<dbReference type="InterPro" id="IPR032436">
    <property type="entry name" value="URB1_C"/>
</dbReference>
<dbReference type="InterPro" id="IPR039844">
    <property type="entry name" value="URB1"/>
</dbReference>
<dbReference type="Pfam" id="PF11707">
    <property type="entry name" value="Npa1"/>
    <property type="match status" value="1"/>
</dbReference>
<reference evidence="4" key="1">
    <citation type="submission" date="2020-03" db="EMBL/GenBank/DDBJ databases">
        <title>Whole Genome Sequence of Trichophyton interdigitale from India.</title>
        <authorList>
            <person name="Kumar P."/>
        </authorList>
    </citation>
    <scope>NUCLEOTIDE SEQUENCE</scope>
    <source>
        <strain evidence="4">UCMS-IGIB-CI14</strain>
    </source>
</reference>
<dbReference type="AlphaFoldDB" id="A0A9P5D0J0"/>
<dbReference type="EMBL" id="JAAQVJ010000033">
    <property type="protein sequence ID" value="KAF3898787.1"/>
    <property type="molecule type" value="Genomic_DNA"/>
</dbReference>
<dbReference type="InterPro" id="IPR016024">
    <property type="entry name" value="ARM-type_fold"/>
</dbReference>
<dbReference type="Pfam" id="PF26140">
    <property type="entry name" value="HEAT_URB1"/>
    <property type="match status" value="1"/>
</dbReference>
<accession>A0A9P5D0J0</accession>
<evidence type="ECO:0000259" key="3">
    <source>
        <dbReference type="Pfam" id="PF26140"/>
    </source>
</evidence>
<evidence type="ECO:0000259" key="2">
    <source>
        <dbReference type="Pfam" id="PF16201"/>
    </source>
</evidence>
<feature type="domain" description="URB1 N-terminal" evidence="1">
    <location>
        <begin position="98"/>
        <end position="445"/>
    </location>
</feature>
<sequence>MASFDDNAARAKRRKIDGDSTIPVTAEITSYQQLRDILRFQQSISQETKQGIRHFKEFLASIQGDISEAEKSKKLQVLQKYCASQYVKRGDENPPICFTDLVSTWNFAESNNEESTLSLIPSVLASFLKTVSSQLEFREFSIELSKYLLSNENIKLINRGLTASKSKEHLISPCLRLLTEIVSFDGGALAKVVYAKRDITLKRLDVFLTMRKLQAGEMAADRRKPTLRRIAQRYLLANLRYQSPAAKAELLSQGKLIKIFIEDIKRDSGDIIVDIIKTLDKFVVSDPVLSRSVKSRLLSRWNLERFATLYGYEKDSEELMPEGVSVSDEIHKFLLLVCTNVDKGVLLSDNGWYSSGNSTEPLINDNETISLGLDAPSHFDKFNETIPIRNGNLSTLIQFLRPESDTRQMQLLLKIFRAAPELVYDYFSKRNMFNSDPKPTQAWLGESAFLFSTIQLPVPQKCGFREGSPAVPPPVSVAIESILPRPLTQKMLTRCINQNTEIVTLFAIKATTAALRKLRAVLKMFDSMGTSNPELWSQASTKLMNEFTSRCPTMKDTIVAFRQSPKDDLLQRDALLELLSLYYQVAPTVAFEQKFDVSLVLVEVLDQLNNDELSTENRQLLFSQLQHILAISQHSPAMRWWQKPAPLTLSVFTSVLKVAVEKQEHSTRAKINSLLRDVLTQDSILAQPGSFEALVLSIRLEDESTSVPWSFIDNCLTRLAKRPVPYLDQVSSLPSKSSLISPVLVVISEQWPFIVKAQDEMHELSTAAWISKLLGYLKAYGEDKNALTSVRDTILSETKVKKSRSLLKKAFDRGTETHRPVLAEEDTQMGGTETLPSSAATQEANLSEVFGEMQMADEPPIGLHKWEREDLELAIDQGYIGDLIFCICSEHEEVRRQAMAGLSRFMAKLKESSFEERQTIYILIGELLETVKGLGLDTPAPFIVGELAVRMLAILMNPSHKLYGKINTFLNKSPQWEVGKIPSYWIDKILYHEPESDDGNHEEIGWLLDLFVYGLKSELDMDIYRRAGVFEGLFSLYSSPTLTGGLRKKILHLVYRVCEIGGSTTLITRAAALSWVQGQAAISDAHSSTLRALATELYRTSSSEWVDRWSGSALAAAVASTGASSVQQLAC</sequence>
<organism evidence="4 5">
    <name type="scientific">Trichophyton interdigitale</name>
    <dbReference type="NCBI Taxonomy" id="101480"/>
    <lineage>
        <taxon>Eukaryota</taxon>
        <taxon>Fungi</taxon>
        <taxon>Dikarya</taxon>
        <taxon>Ascomycota</taxon>
        <taxon>Pezizomycotina</taxon>
        <taxon>Eurotiomycetes</taxon>
        <taxon>Eurotiomycetidae</taxon>
        <taxon>Onygenales</taxon>
        <taxon>Arthrodermataceae</taxon>
        <taxon>Trichophyton</taxon>
    </lineage>
</organism>
<dbReference type="GO" id="GO:0000466">
    <property type="term" value="P:maturation of 5.8S rRNA from tricistronic rRNA transcript (SSU-rRNA, 5.8S rRNA, LSU-rRNA)"/>
    <property type="evidence" value="ECO:0007669"/>
    <property type="project" value="TreeGrafter"/>
</dbReference>
<dbReference type="SUPFAM" id="SSF48371">
    <property type="entry name" value="ARM repeat"/>
    <property type="match status" value="1"/>
</dbReference>
<dbReference type="PANTHER" id="PTHR13500:SF0">
    <property type="entry name" value="NUCLEOLAR PRE-RIBOSOMAL-ASSOCIATED PROTEIN 1"/>
    <property type="match status" value="1"/>
</dbReference>
<evidence type="ECO:0000313" key="5">
    <source>
        <dbReference type="Proteomes" id="UP000749309"/>
    </source>
</evidence>